<evidence type="ECO:0000256" key="10">
    <source>
        <dbReference type="SAM" id="Phobius"/>
    </source>
</evidence>
<feature type="transmembrane region" description="Helical" evidence="10">
    <location>
        <begin position="270"/>
        <end position="291"/>
    </location>
</feature>
<dbReference type="GO" id="GO:0015297">
    <property type="term" value="F:antiporter activity"/>
    <property type="evidence" value="ECO:0007669"/>
    <property type="project" value="UniProtKB-KW"/>
</dbReference>
<feature type="transmembrane region" description="Helical" evidence="10">
    <location>
        <begin position="751"/>
        <end position="773"/>
    </location>
</feature>
<evidence type="ECO:0000259" key="11">
    <source>
        <dbReference type="Pfam" id="PF00361"/>
    </source>
</evidence>
<dbReference type="InterPro" id="IPR046806">
    <property type="entry name" value="MrpA_C/MbhE"/>
</dbReference>
<feature type="transmembrane region" description="Helical" evidence="10">
    <location>
        <begin position="812"/>
        <end position="829"/>
    </location>
</feature>
<name>A0A7U7GEF6_9GAMM</name>
<dbReference type="NCBIfam" id="NF009288">
    <property type="entry name" value="PRK12648.1"/>
    <property type="match status" value="1"/>
</dbReference>
<dbReference type="GO" id="GO:0005886">
    <property type="term" value="C:plasma membrane"/>
    <property type="evidence" value="ECO:0007669"/>
    <property type="project" value="UniProtKB-SubCell"/>
</dbReference>
<dbReference type="InterPro" id="IPR007182">
    <property type="entry name" value="MnhB"/>
</dbReference>
<feature type="transmembrane region" description="Helical" evidence="10">
    <location>
        <begin position="205"/>
        <end position="230"/>
    </location>
</feature>
<evidence type="ECO:0000256" key="4">
    <source>
        <dbReference type="ARBA" id="ARBA00022475"/>
    </source>
</evidence>
<keyword evidence="2" id="KW-0813">Transport</keyword>
<dbReference type="InterPro" id="IPR001516">
    <property type="entry name" value="Proton_antipo_N"/>
</dbReference>
<dbReference type="PANTHER" id="PTHR43373:SF1">
    <property type="entry name" value="NA(+)_H(+) ANTIPORTER SUBUNIT A"/>
    <property type="match status" value="1"/>
</dbReference>
<feature type="transmembrane region" description="Helical" evidence="10">
    <location>
        <begin position="651"/>
        <end position="669"/>
    </location>
</feature>
<dbReference type="InterPro" id="IPR050616">
    <property type="entry name" value="CPA3_Na-H_Antiporter_A"/>
</dbReference>
<keyword evidence="17" id="KW-1185">Reference proteome</keyword>
<feature type="transmembrane region" description="Helical" evidence="10">
    <location>
        <begin position="242"/>
        <end position="264"/>
    </location>
</feature>
<feature type="domain" description="MrpA C-terminal/MbhD" evidence="14">
    <location>
        <begin position="609"/>
        <end position="673"/>
    </location>
</feature>
<keyword evidence="3" id="KW-0050">Antiport</keyword>
<feature type="domain" description="MrpA C-terminal/MbhE" evidence="15">
    <location>
        <begin position="684"/>
        <end position="764"/>
    </location>
</feature>
<protein>
    <submittedName>
        <fullName evidence="16">PH adaptation potassium efflux system transmembrane protein</fullName>
    </submittedName>
</protein>
<evidence type="ECO:0000256" key="2">
    <source>
        <dbReference type="ARBA" id="ARBA00022448"/>
    </source>
</evidence>
<dbReference type="AlphaFoldDB" id="A0A7U7GEF6"/>
<evidence type="ECO:0000313" key="16">
    <source>
        <dbReference type="EMBL" id="CDH46604.1"/>
    </source>
</evidence>
<feature type="transmembrane region" description="Helical" evidence="10">
    <location>
        <begin position="298"/>
        <end position="316"/>
    </location>
</feature>
<dbReference type="InterPro" id="IPR001750">
    <property type="entry name" value="ND/Mrp_TM"/>
</dbReference>
<feature type="transmembrane region" description="Helical" evidence="10">
    <location>
        <begin position="888"/>
        <end position="913"/>
    </location>
</feature>
<accession>A0A7U7GEF6</accession>
<dbReference type="Pfam" id="PF00361">
    <property type="entry name" value="Proton_antipo_M"/>
    <property type="match status" value="1"/>
</dbReference>
<evidence type="ECO:0000256" key="6">
    <source>
        <dbReference type="ARBA" id="ARBA00022989"/>
    </source>
</evidence>
<dbReference type="Pfam" id="PF20501">
    <property type="entry name" value="MbhE"/>
    <property type="match status" value="1"/>
</dbReference>
<evidence type="ECO:0000256" key="7">
    <source>
        <dbReference type="ARBA" id="ARBA00023065"/>
    </source>
</evidence>
<feature type="transmembrane region" description="Helical" evidence="10">
    <location>
        <begin position="689"/>
        <end position="707"/>
    </location>
</feature>
<reference evidence="16 17" key="1">
    <citation type="journal article" date="2014" name="ISME J.">
        <title>Candidatus Competibacter-lineage genomes retrieved from metagenomes reveal functional metabolic diversity.</title>
        <authorList>
            <person name="McIlroy S.J."/>
            <person name="Albertsen M."/>
            <person name="Andresen E.K."/>
            <person name="Saunders A.M."/>
            <person name="Kristiansen R."/>
            <person name="Stokholm-Bjerregaard M."/>
            <person name="Nielsen K.L."/>
            <person name="Nielsen P.H."/>
        </authorList>
    </citation>
    <scope>NUCLEOTIDE SEQUENCE [LARGE SCALE GENOMIC DNA]</scope>
    <source>
        <strain evidence="16 17">Run_B_J11</strain>
    </source>
</reference>
<dbReference type="PANTHER" id="PTHR43373">
    <property type="entry name" value="NA(+)/H(+) ANTIPORTER SUBUNIT"/>
    <property type="match status" value="1"/>
</dbReference>
<dbReference type="Pfam" id="PF00662">
    <property type="entry name" value="Proton_antipo_N"/>
    <property type="match status" value="1"/>
</dbReference>
<evidence type="ECO:0000313" key="17">
    <source>
        <dbReference type="Proteomes" id="UP000019184"/>
    </source>
</evidence>
<evidence type="ECO:0000256" key="8">
    <source>
        <dbReference type="ARBA" id="ARBA00023136"/>
    </source>
</evidence>
<keyword evidence="7" id="KW-0406">Ion transport</keyword>
<keyword evidence="4" id="KW-1003">Cell membrane</keyword>
<feature type="transmembrane region" description="Helical" evidence="10">
    <location>
        <begin position="112"/>
        <end position="136"/>
    </location>
</feature>
<feature type="transmembrane region" description="Helical" evidence="10">
    <location>
        <begin position="496"/>
        <end position="520"/>
    </location>
</feature>
<feature type="transmembrane region" description="Helical" evidence="10">
    <location>
        <begin position="401"/>
        <end position="425"/>
    </location>
</feature>
<feature type="transmembrane region" description="Helical" evidence="10">
    <location>
        <begin position="367"/>
        <end position="389"/>
    </location>
</feature>
<evidence type="ECO:0000259" key="15">
    <source>
        <dbReference type="Pfam" id="PF20501"/>
    </source>
</evidence>
<dbReference type="PRINTS" id="PR01434">
    <property type="entry name" value="NADHDHGNASE5"/>
</dbReference>
<proteinExistence type="predicted"/>
<keyword evidence="6 10" id="KW-1133">Transmembrane helix</keyword>
<feature type="transmembrane region" description="Helical" evidence="10">
    <location>
        <begin position="850"/>
        <end position="868"/>
    </location>
</feature>
<dbReference type="OrthoDB" id="9768329at2"/>
<feature type="transmembrane region" description="Helical" evidence="10">
    <location>
        <begin position="29"/>
        <end position="55"/>
    </location>
</feature>
<feature type="transmembrane region" description="Helical" evidence="10">
    <location>
        <begin position="785"/>
        <end position="806"/>
    </location>
</feature>
<dbReference type="Pfam" id="PF04039">
    <property type="entry name" value="MnhB"/>
    <property type="match status" value="1"/>
</dbReference>
<evidence type="ECO:0000259" key="13">
    <source>
        <dbReference type="Pfam" id="PF04039"/>
    </source>
</evidence>
<organism evidence="16 17">
    <name type="scientific">Candidatus Contendobacter odensis Run_B_J11</name>
    <dbReference type="NCBI Taxonomy" id="1400861"/>
    <lineage>
        <taxon>Bacteria</taxon>
        <taxon>Pseudomonadati</taxon>
        <taxon>Pseudomonadota</taxon>
        <taxon>Gammaproteobacteria</taxon>
        <taxon>Candidatus Competibacteraceae</taxon>
        <taxon>Candidatus Contendibacter</taxon>
    </lineage>
</organism>
<feature type="transmembrane region" description="Helical" evidence="10">
    <location>
        <begin position="322"/>
        <end position="346"/>
    </location>
</feature>
<dbReference type="InterPro" id="IPR025383">
    <property type="entry name" value="MrpA_C/MbhD"/>
</dbReference>
<evidence type="ECO:0000259" key="14">
    <source>
        <dbReference type="Pfam" id="PF13244"/>
    </source>
</evidence>
<comment type="caution">
    <text evidence="16">The sequence shown here is derived from an EMBL/GenBank/DDBJ whole genome shotgun (WGS) entry which is preliminary data.</text>
</comment>
<feature type="domain" description="NADH-Ubiquinone oxidoreductase (complex I) chain 5 N-terminal" evidence="12">
    <location>
        <begin position="65"/>
        <end position="110"/>
    </location>
</feature>
<evidence type="ECO:0000256" key="1">
    <source>
        <dbReference type="ARBA" id="ARBA00004651"/>
    </source>
</evidence>
<feature type="domain" description="NADH:quinone oxidoreductase/Mrp antiporter transmembrane" evidence="11">
    <location>
        <begin position="126"/>
        <end position="400"/>
    </location>
</feature>
<feature type="transmembrane region" description="Helical" evidence="10">
    <location>
        <begin position="162"/>
        <end position="185"/>
    </location>
</feature>
<feature type="transmembrane region" description="Helical" evidence="10">
    <location>
        <begin position="627"/>
        <end position="645"/>
    </location>
</feature>
<dbReference type="EMBL" id="CBTK010000269">
    <property type="protein sequence ID" value="CDH46604.1"/>
    <property type="molecule type" value="Genomic_DNA"/>
</dbReference>
<feature type="transmembrane region" description="Helical" evidence="10">
    <location>
        <begin position="76"/>
        <end position="100"/>
    </location>
</feature>
<evidence type="ECO:0000256" key="3">
    <source>
        <dbReference type="ARBA" id="ARBA00022449"/>
    </source>
</evidence>
<feature type="domain" description="Na+/H+ antiporter MnhB subunit-related protein" evidence="13">
    <location>
        <begin position="787"/>
        <end position="910"/>
    </location>
</feature>
<dbReference type="Proteomes" id="UP000019184">
    <property type="component" value="Unassembled WGS sequence"/>
</dbReference>
<feature type="transmembrane region" description="Helical" evidence="10">
    <location>
        <begin position="459"/>
        <end position="484"/>
    </location>
</feature>
<dbReference type="RefSeq" id="WP_034435295.1">
    <property type="nucleotide sequence ID" value="NZ_CBTK010000269.1"/>
</dbReference>
<evidence type="ECO:0000256" key="5">
    <source>
        <dbReference type="ARBA" id="ARBA00022692"/>
    </source>
</evidence>
<keyword evidence="8 10" id="KW-0472">Membrane</keyword>
<evidence type="ECO:0000259" key="12">
    <source>
        <dbReference type="Pfam" id="PF00662"/>
    </source>
</evidence>
<keyword evidence="5 9" id="KW-0812">Transmembrane</keyword>
<evidence type="ECO:0000256" key="9">
    <source>
        <dbReference type="RuleBase" id="RU000320"/>
    </source>
</evidence>
<gene>
    <name evidence="16" type="primary">phaAB</name>
    <name evidence="16" type="ORF">BN874_530033</name>
</gene>
<feature type="transmembrane region" description="Helical" evidence="10">
    <location>
        <begin position="568"/>
        <end position="585"/>
    </location>
</feature>
<sequence length="927" mass="98549">MLPFIPLIVLLAAMLPPLAERYDGRNAGAWTTALVTALALAALLFLSPAVFSGGVQRAGWEWLPELGLNLSFRLDGLALLFGLLITGIGLLVILYARYYLSEHDNLGRFYSLLLLFMGAMLGIVLADNLLLLLMFWELTSLGSFLLIGYWHPRADARRGARLALTVTAGGGLALLGGFLLLGHIVGSFELSAVLAAGETVKQHPGYLATLLLILLGVFTKSAQFPLHFWLPQAMAAPTPVSAYLHSATMVKAGVFLLARLFPVLADTDPWFFLVGGVGLLTLLFAAYAALFQHDIKGLLAYSTISHLGLITLLFGLGTPLTAVAGVFHIINHAIFKASLFMAAGIIDHETGCRDMRQLNGLFKFMPQTAVLAILAAAAMAGVPLLNGFLSKEMFFAQTIHSAALGGAGVLLPVLATVAGVFSVAYSARFIHDVFFNGEPINLPRIPHEPPRYLRVPVEILVVVCLLVGIVPAYTVGPMLAVAAVSVVGGPLPPYSLAIWHGFNLPLLMSALALAGGACMYGQRQWLFRLRDRYPLPVGKILFGRSQRAVISATRQITGWLENGSLQCYLAWLLGTAVLAGGWGLASGGKLTGEVPLQPLDGLSLLLALLLAVAALLTVFWQRQRLTALIVLGVVGLVVVLAFVRFSAPDLALTQLTVEVVTTILLLLALRFLPAEAMVESALSRRLRDAGLAIMVGLGVAILAWGVLTRAPHTALVDYLLATSLPGGGGANVVNVILVDFRGFDTLGETTVLAIAALGIVALLAGGLPTPTAPPVAARDADRHPLLLRMGVRPILAVTLLLAAYVFLRGHNLPGGGFVAGLVTALGLVTQYLAGDFRWTAEKLGFDHQRLIAVGLLLIALTGLMSTAFDHPFLTSTFAHLHFPLTGEFEIASAMIFDLGVYLIVVGVVMLILLELGQSETAEGAWNC</sequence>
<feature type="transmembrane region" description="Helical" evidence="10">
    <location>
        <begin position="601"/>
        <end position="620"/>
    </location>
</feature>
<dbReference type="Pfam" id="PF13244">
    <property type="entry name" value="MbhD"/>
    <property type="match status" value="1"/>
</dbReference>
<comment type="subcellular location">
    <subcellularLocation>
        <location evidence="1">Cell membrane</location>
        <topology evidence="1">Multi-pass membrane protein</topology>
    </subcellularLocation>
    <subcellularLocation>
        <location evidence="9">Membrane</location>
        <topology evidence="9">Multi-pass membrane protein</topology>
    </subcellularLocation>
</comment>
<dbReference type="GO" id="GO:0006811">
    <property type="term" value="P:monoatomic ion transport"/>
    <property type="evidence" value="ECO:0007669"/>
    <property type="project" value="UniProtKB-KW"/>
</dbReference>